<feature type="region of interest" description="Disordered" evidence="1">
    <location>
        <begin position="20"/>
        <end position="42"/>
    </location>
</feature>
<evidence type="ECO:0000256" key="1">
    <source>
        <dbReference type="SAM" id="MobiDB-lite"/>
    </source>
</evidence>
<feature type="region of interest" description="Disordered" evidence="1">
    <location>
        <begin position="135"/>
        <end position="160"/>
    </location>
</feature>
<sequence length="171" mass="17628">MAAGCAVAVLAAEPSWALRRPDPRPAVRLAPLGPAAPPSNSDLEVVRLDPDPAPPGGTTTVHAFVANRGPEATASPFTVVVALPAGVTPQGPYYPADCEASQDGHRVRCVFGPGLPPMRSATALVPVRLSPNLPAGTLTGGSVALRSPDDRNESNNRQPFDIRVVKMAADS</sequence>
<keyword evidence="3" id="KW-1185">Reference proteome</keyword>
<organism evidence="2 3">
    <name type="scientific">Streptomyces kaniharaensis</name>
    <dbReference type="NCBI Taxonomy" id="212423"/>
    <lineage>
        <taxon>Bacteria</taxon>
        <taxon>Bacillati</taxon>
        <taxon>Actinomycetota</taxon>
        <taxon>Actinomycetes</taxon>
        <taxon>Kitasatosporales</taxon>
        <taxon>Streptomycetaceae</taxon>
        <taxon>Streptomyces</taxon>
    </lineage>
</organism>
<dbReference type="Gene3D" id="2.60.40.10">
    <property type="entry name" value="Immunoglobulins"/>
    <property type="match status" value="1"/>
</dbReference>
<dbReference type="OrthoDB" id="3854958at2"/>
<proteinExistence type="predicted"/>
<comment type="caution">
    <text evidence="2">The sequence shown here is derived from an EMBL/GenBank/DDBJ whole genome shotgun (WGS) entry which is preliminary data.</text>
</comment>
<dbReference type="AlphaFoldDB" id="A0A6N7KU61"/>
<dbReference type="GO" id="GO:0005975">
    <property type="term" value="P:carbohydrate metabolic process"/>
    <property type="evidence" value="ECO:0007669"/>
    <property type="project" value="UniProtKB-ARBA"/>
</dbReference>
<evidence type="ECO:0000313" key="2">
    <source>
        <dbReference type="EMBL" id="MQS15126.1"/>
    </source>
</evidence>
<gene>
    <name evidence="2" type="ORF">F7Q99_23380</name>
</gene>
<name>A0A6N7KU61_9ACTN</name>
<dbReference type="EMBL" id="WBOF01000001">
    <property type="protein sequence ID" value="MQS15126.1"/>
    <property type="molecule type" value="Genomic_DNA"/>
</dbReference>
<protein>
    <recommendedName>
        <fullName evidence="4">DUF11 domain-containing protein</fullName>
    </recommendedName>
</protein>
<evidence type="ECO:0008006" key="4">
    <source>
        <dbReference type="Google" id="ProtNLM"/>
    </source>
</evidence>
<accession>A0A6N7KU61</accession>
<evidence type="ECO:0000313" key="3">
    <source>
        <dbReference type="Proteomes" id="UP000450000"/>
    </source>
</evidence>
<dbReference type="RefSeq" id="WP_153464489.1">
    <property type="nucleotide sequence ID" value="NZ_WBOF01000001.1"/>
</dbReference>
<dbReference type="InterPro" id="IPR013783">
    <property type="entry name" value="Ig-like_fold"/>
</dbReference>
<reference evidence="2 3" key="1">
    <citation type="submission" date="2019-09" db="EMBL/GenBank/DDBJ databases">
        <title>Genome Sequences of Streptomyces kaniharaensis ATCC 21070.</title>
        <authorList>
            <person name="Zhu W."/>
            <person name="De Crecy-Lagard V."/>
            <person name="Richards N.G."/>
        </authorList>
    </citation>
    <scope>NUCLEOTIDE SEQUENCE [LARGE SCALE GENOMIC DNA]</scope>
    <source>
        <strain evidence="2 3">SF-557</strain>
    </source>
</reference>
<dbReference type="Proteomes" id="UP000450000">
    <property type="component" value="Unassembled WGS sequence"/>
</dbReference>